<sequence>MVIHYINEKKGVRLVSLLLNPQNYESPQKDSQSKEIMEKTIAFFEEKGLRSIKEDDQASRWYTDFLKLIKKEQIFSTLLTPAGYGAPDSRFDLSRVCEFNEISAFYSLSYQYAYQVSILGLGPIWMGDNEKAKHLTAEKLREGAIFAFGLSEKAHGADLYSNEMSLSSTSEGNYLANGGKYYIGNANEAALVSTFAKYRDSKDYVFFIVDSQHRNYKLIKKISTSGVRAAYVGDYELIDYPITQNEILSSGPLAWDSALSSINIGKFQLGFASIGICTHAYYEALNHASSRELYGNKVTDFPHIQKIFTESYARLIAMKLYALRSLDYFRSATDNDRRYLLFNPIQKMKVTTQGMKIIEMLLDAIAAKGFEQDTYFETAIRDIGMIPRLEGTTHVNIALVIKFINNYFFNPKEYPIIPKRDDLADDSYLFRQKAGKLASVSFPDYRLAYEGIQVPNVTVFQEQIELFRSFLEQASPNQEQLRNIDYMLALGEMFTLIVYAQLILENSKIHTISSALLDEIFSFIVRDFAQFALTQISNYNNSTQQEDFLKAMMKKPNLNPAAMQALWETEVKPLAGTYQHA</sequence>
<evidence type="ECO:0000256" key="5">
    <source>
        <dbReference type="RuleBase" id="RU362125"/>
    </source>
</evidence>
<dbReference type="InterPro" id="IPR009100">
    <property type="entry name" value="AcylCoA_DH/oxidase_NM_dom_sf"/>
</dbReference>
<keyword evidence="3 5" id="KW-0285">Flavoprotein</keyword>
<comment type="cofactor">
    <cofactor evidence="1 5">
        <name>FAD</name>
        <dbReference type="ChEBI" id="CHEBI:57692"/>
    </cofactor>
</comment>
<dbReference type="Pfam" id="PF00441">
    <property type="entry name" value="Acyl-CoA_dh_1"/>
    <property type="match status" value="1"/>
</dbReference>
<dbReference type="Gene3D" id="2.40.110.10">
    <property type="entry name" value="Butyryl-CoA Dehydrogenase, subunit A, domain 2"/>
    <property type="match status" value="1"/>
</dbReference>
<accession>A0A1M5YAL8</accession>
<dbReference type="SUPFAM" id="SSF56645">
    <property type="entry name" value="Acyl-CoA dehydrogenase NM domain-like"/>
    <property type="match status" value="1"/>
</dbReference>
<dbReference type="InterPro" id="IPR046373">
    <property type="entry name" value="Acyl-CoA_Oxase/DH_mid-dom_sf"/>
</dbReference>
<dbReference type="Gene3D" id="1.20.140.10">
    <property type="entry name" value="Butyryl-CoA Dehydrogenase, subunit A, domain 3"/>
    <property type="match status" value="1"/>
</dbReference>
<organism evidence="8 9">
    <name type="scientific">Desulfosporosinus lacus DSM 15449</name>
    <dbReference type="NCBI Taxonomy" id="1121420"/>
    <lineage>
        <taxon>Bacteria</taxon>
        <taxon>Bacillati</taxon>
        <taxon>Bacillota</taxon>
        <taxon>Clostridia</taxon>
        <taxon>Eubacteriales</taxon>
        <taxon>Desulfitobacteriaceae</taxon>
        <taxon>Desulfosporosinus</taxon>
    </lineage>
</organism>
<dbReference type="InterPro" id="IPR037069">
    <property type="entry name" value="AcylCoA_DH/ox_N_sf"/>
</dbReference>
<dbReference type="InterPro" id="IPR006091">
    <property type="entry name" value="Acyl-CoA_Oxase/DH_mid-dom"/>
</dbReference>
<dbReference type="AlphaFoldDB" id="A0A1M5YAL8"/>
<dbReference type="InterPro" id="IPR009075">
    <property type="entry name" value="AcylCo_DH/oxidase_C"/>
</dbReference>
<evidence type="ECO:0000256" key="2">
    <source>
        <dbReference type="ARBA" id="ARBA00009347"/>
    </source>
</evidence>
<dbReference type="PANTHER" id="PTHR43884">
    <property type="entry name" value="ACYL-COA DEHYDROGENASE"/>
    <property type="match status" value="1"/>
</dbReference>
<feature type="domain" description="Acyl-CoA dehydrogenase/oxidase C-terminal" evidence="6">
    <location>
        <begin position="255"/>
        <end position="402"/>
    </location>
</feature>
<dbReference type="GO" id="GO:0050660">
    <property type="term" value="F:flavin adenine dinucleotide binding"/>
    <property type="evidence" value="ECO:0007669"/>
    <property type="project" value="InterPro"/>
</dbReference>
<comment type="similarity">
    <text evidence="2 5">Belongs to the acyl-CoA dehydrogenase family.</text>
</comment>
<keyword evidence="4 5" id="KW-0274">FAD</keyword>
<evidence type="ECO:0000313" key="9">
    <source>
        <dbReference type="Proteomes" id="UP000183954"/>
    </source>
</evidence>
<keyword evidence="5" id="KW-0560">Oxidoreductase</keyword>
<reference evidence="9" key="1">
    <citation type="submission" date="2016-11" db="EMBL/GenBank/DDBJ databases">
        <authorList>
            <person name="Varghese N."/>
            <person name="Submissions S."/>
        </authorList>
    </citation>
    <scope>NUCLEOTIDE SEQUENCE [LARGE SCALE GENOMIC DNA]</scope>
    <source>
        <strain evidence="9">DSM 15449</strain>
    </source>
</reference>
<evidence type="ECO:0000256" key="4">
    <source>
        <dbReference type="ARBA" id="ARBA00022827"/>
    </source>
</evidence>
<proteinExistence type="inferred from homology"/>
<evidence type="ECO:0000259" key="6">
    <source>
        <dbReference type="Pfam" id="PF00441"/>
    </source>
</evidence>
<evidence type="ECO:0000313" key="8">
    <source>
        <dbReference type="EMBL" id="SHI09022.1"/>
    </source>
</evidence>
<dbReference type="GO" id="GO:0003995">
    <property type="term" value="F:acyl-CoA dehydrogenase activity"/>
    <property type="evidence" value="ECO:0007669"/>
    <property type="project" value="TreeGrafter"/>
</dbReference>
<dbReference type="STRING" id="1121420.SAMN02746098_02390"/>
<dbReference type="Proteomes" id="UP000183954">
    <property type="component" value="Unassembled WGS sequence"/>
</dbReference>
<dbReference type="SUPFAM" id="SSF47203">
    <property type="entry name" value="Acyl-CoA dehydrogenase C-terminal domain-like"/>
    <property type="match status" value="1"/>
</dbReference>
<dbReference type="InterPro" id="IPR036250">
    <property type="entry name" value="AcylCo_DH-like_C"/>
</dbReference>
<dbReference type="PANTHER" id="PTHR43884:SF19">
    <property type="entry name" value="ACYL-COA DEHYDROGENASE FADE4-RELATED"/>
    <property type="match status" value="1"/>
</dbReference>
<dbReference type="GO" id="GO:0005886">
    <property type="term" value="C:plasma membrane"/>
    <property type="evidence" value="ECO:0007669"/>
    <property type="project" value="TreeGrafter"/>
</dbReference>
<name>A0A1M5YAL8_9FIRM</name>
<evidence type="ECO:0000256" key="3">
    <source>
        <dbReference type="ARBA" id="ARBA00022630"/>
    </source>
</evidence>
<gene>
    <name evidence="8" type="ORF">SAMN02746098_02390</name>
</gene>
<evidence type="ECO:0000256" key="1">
    <source>
        <dbReference type="ARBA" id="ARBA00001974"/>
    </source>
</evidence>
<feature type="domain" description="Acyl-CoA oxidase/dehydrogenase middle" evidence="7">
    <location>
        <begin position="147"/>
        <end position="234"/>
    </location>
</feature>
<dbReference type="EMBL" id="FQXJ01000007">
    <property type="protein sequence ID" value="SHI09022.1"/>
    <property type="molecule type" value="Genomic_DNA"/>
</dbReference>
<protein>
    <submittedName>
        <fullName evidence="8">Acyl-CoA dehydrogenase</fullName>
    </submittedName>
</protein>
<dbReference type="CDD" id="cd00567">
    <property type="entry name" value="ACAD"/>
    <property type="match status" value="1"/>
</dbReference>
<keyword evidence="9" id="KW-1185">Reference proteome</keyword>
<dbReference type="Gene3D" id="1.10.540.10">
    <property type="entry name" value="Acyl-CoA dehydrogenase/oxidase, N-terminal domain"/>
    <property type="match status" value="1"/>
</dbReference>
<dbReference type="Pfam" id="PF02770">
    <property type="entry name" value="Acyl-CoA_dh_M"/>
    <property type="match status" value="1"/>
</dbReference>
<evidence type="ECO:0000259" key="7">
    <source>
        <dbReference type="Pfam" id="PF02770"/>
    </source>
</evidence>